<keyword evidence="1" id="KW-1133">Transmembrane helix</keyword>
<dbReference type="EMBL" id="JAPTNE010000062">
    <property type="protein sequence ID" value="MCZ0810233.1"/>
    <property type="molecule type" value="Genomic_DNA"/>
</dbReference>
<keyword evidence="1" id="KW-0812">Transmembrane</keyword>
<proteinExistence type="predicted"/>
<evidence type="ECO:0000313" key="3">
    <source>
        <dbReference type="Proteomes" id="UP001077662"/>
    </source>
</evidence>
<name>A0AAP3DLE8_BRELA</name>
<protein>
    <submittedName>
        <fullName evidence="2">Uncharacterized protein</fullName>
    </submittedName>
</protein>
<reference evidence="2" key="1">
    <citation type="submission" date="2022-09" db="EMBL/GenBank/DDBJ databases">
        <title>Genome analysis and characterization of larvicidal activity of Brevibacillus strains.</title>
        <authorList>
            <person name="Patrusheva E.V."/>
            <person name="Izotova A.O."/>
            <person name="Toshchakov S.V."/>
            <person name="Sineoky S.P."/>
        </authorList>
    </citation>
    <scope>NUCLEOTIDE SEQUENCE</scope>
    <source>
        <strain evidence="2">VKPM_B-13247</strain>
    </source>
</reference>
<feature type="transmembrane region" description="Helical" evidence="1">
    <location>
        <begin position="40"/>
        <end position="59"/>
    </location>
</feature>
<dbReference type="Proteomes" id="UP001077662">
    <property type="component" value="Unassembled WGS sequence"/>
</dbReference>
<accession>A0AAP3DLE8</accession>
<dbReference type="AlphaFoldDB" id="A0AAP3DLE8"/>
<evidence type="ECO:0000313" key="2">
    <source>
        <dbReference type="EMBL" id="MCZ0810233.1"/>
    </source>
</evidence>
<organism evidence="2 3">
    <name type="scientific">Brevibacillus laterosporus</name>
    <name type="common">Bacillus laterosporus</name>
    <dbReference type="NCBI Taxonomy" id="1465"/>
    <lineage>
        <taxon>Bacteria</taxon>
        <taxon>Bacillati</taxon>
        <taxon>Bacillota</taxon>
        <taxon>Bacilli</taxon>
        <taxon>Bacillales</taxon>
        <taxon>Paenibacillaceae</taxon>
        <taxon>Brevibacillus</taxon>
    </lineage>
</organism>
<keyword evidence="1" id="KW-0472">Membrane</keyword>
<feature type="transmembrane region" description="Helical" evidence="1">
    <location>
        <begin position="12"/>
        <end position="34"/>
    </location>
</feature>
<evidence type="ECO:0000256" key="1">
    <source>
        <dbReference type="SAM" id="Phobius"/>
    </source>
</evidence>
<comment type="caution">
    <text evidence="2">The sequence shown here is derived from an EMBL/GenBank/DDBJ whole genome shotgun (WGS) entry which is preliminary data.</text>
</comment>
<sequence length="64" mass="6938">MMLFGPNFYAKIALMLLGVLTAILVGTVLLAWGISVLFALPYWTCLGGLILLITIALWLRKGDG</sequence>
<gene>
    <name evidence="2" type="ORF">O0554_25675</name>
</gene>
<dbReference type="RefSeq" id="WP_258434960.1">
    <property type="nucleotide sequence ID" value="NZ_JANSGW010000062.1"/>
</dbReference>